<dbReference type="EMBL" id="JAUZQE010000017">
    <property type="protein sequence ID" value="MDR4126074.1"/>
    <property type="molecule type" value="Genomic_DNA"/>
</dbReference>
<dbReference type="RefSeq" id="WP_165276835.1">
    <property type="nucleotide sequence ID" value="NZ_JAUZQE010000017.1"/>
</dbReference>
<protein>
    <submittedName>
        <fullName evidence="2">RNA ligase family protein</fullName>
    </submittedName>
</protein>
<keyword evidence="3" id="KW-1185">Reference proteome</keyword>
<dbReference type="SUPFAM" id="SSF56091">
    <property type="entry name" value="DNA ligase/mRNA capping enzyme, catalytic domain"/>
    <property type="match status" value="1"/>
</dbReference>
<dbReference type="Proteomes" id="UP001232156">
    <property type="component" value="Unassembled WGS sequence"/>
</dbReference>
<accession>A0ABU1D6L3</accession>
<evidence type="ECO:0000259" key="1">
    <source>
        <dbReference type="Pfam" id="PF09414"/>
    </source>
</evidence>
<evidence type="ECO:0000313" key="3">
    <source>
        <dbReference type="Proteomes" id="UP001232156"/>
    </source>
</evidence>
<sequence>MTDFFRFPTTPHLAWLGGADMPRDDKLLTDAEIEFLLAAEVVIEEKLDGANLGISIGPDGELRAQNRGQYLFEPHSGQFSRLPDWLDQHRANLLDALEPGLILFGEWCAARHSLHYPGLPDWYLVFDVYQKDEGRFWSTSRRNVLAQRIGLETVPCLQRGTITLPELKHMVMNTPSRFRGGEPLEGVVVRRESPLWCEARAKLVRADFTQGIEEHWRRRAIEWNRIDWSARRL</sequence>
<comment type="caution">
    <text evidence="2">The sequence shown here is derived from an EMBL/GenBank/DDBJ whole genome shotgun (WGS) entry which is preliminary data.</text>
</comment>
<dbReference type="Pfam" id="PF09414">
    <property type="entry name" value="RNA_ligase"/>
    <property type="match status" value="1"/>
</dbReference>
<organism evidence="2 3">
    <name type="scientific">Yanghanlia caeni</name>
    <dbReference type="NCBI Taxonomy" id="3064283"/>
    <lineage>
        <taxon>Bacteria</taxon>
        <taxon>Pseudomonadati</taxon>
        <taxon>Pseudomonadota</taxon>
        <taxon>Betaproteobacteria</taxon>
        <taxon>Burkholderiales</taxon>
        <taxon>Alcaligenaceae</taxon>
        <taxon>Yanghanlia</taxon>
    </lineage>
</organism>
<proteinExistence type="predicted"/>
<dbReference type="Gene3D" id="3.30.470.30">
    <property type="entry name" value="DNA ligase/mRNA capping enzyme"/>
    <property type="match status" value="1"/>
</dbReference>
<dbReference type="InterPro" id="IPR021122">
    <property type="entry name" value="RNA_ligase_dom_REL/Rnl2"/>
</dbReference>
<reference evidence="2 3" key="1">
    <citation type="submission" date="2023-08" db="EMBL/GenBank/DDBJ databases">
        <title>Alcaligenaceae gen. nov., a novel taxon isolated from the sludge of Yixing Pesticide Factory.</title>
        <authorList>
            <person name="Ruan L."/>
        </authorList>
    </citation>
    <scope>NUCLEOTIDE SEQUENCE [LARGE SCALE GENOMIC DNA]</scope>
    <source>
        <strain evidence="2 3">LG-2</strain>
    </source>
</reference>
<name>A0ABU1D6L3_9BURK</name>
<gene>
    <name evidence="2" type="ORF">Q8947_08780</name>
</gene>
<dbReference type="PANTHER" id="PTHR43883">
    <property type="entry name" value="SLR0207 PROTEIN"/>
    <property type="match status" value="1"/>
</dbReference>
<dbReference type="InterPro" id="IPR052732">
    <property type="entry name" value="Cell-binding_unc_protein"/>
</dbReference>
<keyword evidence="2" id="KW-0436">Ligase</keyword>
<dbReference type="GO" id="GO:0016874">
    <property type="term" value="F:ligase activity"/>
    <property type="evidence" value="ECO:0007669"/>
    <property type="project" value="UniProtKB-KW"/>
</dbReference>
<dbReference type="PANTHER" id="PTHR43883:SF1">
    <property type="entry name" value="GLUCONOKINASE"/>
    <property type="match status" value="1"/>
</dbReference>
<feature type="domain" description="RNA ligase" evidence="1">
    <location>
        <begin position="40"/>
        <end position="203"/>
    </location>
</feature>
<evidence type="ECO:0000313" key="2">
    <source>
        <dbReference type="EMBL" id="MDR4126074.1"/>
    </source>
</evidence>